<dbReference type="EMBL" id="FOJG01000001">
    <property type="protein sequence ID" value="SEW32787.1"/>
    <property type="molecule type" value="Genomic_DNA"/>
</dbReference>
<keyword evidence="3" id="KW-1185">Reference proteome</keyword>
<evidence type="ECO:0000256" key="1">
    <source>
        <dbReference type="SAM" id="Phobius"/>
    </source>
</evidence>
<dbReference type="STRING" id="29529.SAMN04488122_1901"/>
<evidence type="ECO:0000313" key="2">
    <source>
        <dbReference type="EMBL" id="SEW32787.1"/>
    </source>
</evidence>
<organism evidence="2 3">
    <name type="scientific">Chitinophaga arvensicola</name>
    <dbReference type="NCBI Taxonomy" id="29529"/>
    <lineage>
        <taxon>Bacteria</taxon>
        <taxon>Pseudomonadati</taxon>
        <taxon>Bacteroidota</taxon>
        <taxon>Chitinophagia</taxon>
        <taxon>Chitinophagales</taxon>
        <taxon>Chitinophagaceae</taxon>
        <taxon>Chitinophaga</taxon>
    </lineage>
</organism>
<protein>
    <recommendedName>
        <fullName evidence="4">DUF805 domain-containing protein</fullName>
    </recommendedName>
</protein>
<dbReference type="AlphaFoldDB" id="A0A1I0QYV9"/>
<keyword evidence="1" id="KW-0812">Transmembrane</keyword>
<proteinExistence type="predicted"/>
<dbReference type="Proteomes" id="UP000199310">
    <property type="component" value="Unassembled WGS sequence"/>
</dbReference>
<feature type="transmembrane region" description="Helical" evidence="1">
    <location>
        <begin position="31"/>
        <end position="50"/>
    </location>
</feature>
<gene>
    <name evidence="2" type="ORF">SAMN04488122_1901</name>
</gene>
<evidence type="ECO:0000313" key="3">
    <source>
        <dbReference type="Proteomes" id="UP000199310"/>
    </source>
</evidence>
<sequence length="78" mass="8810">MTHGMGMILVIPALWFFIAQAVKRSHDISNSGWYILIPFYGLWLMFSSGVQGSNEYGDDPKGFVDPNEVYSIGQNEQH</sequence>
<dbReference type="Pfam" id="PF05656">
    <property type="entry name" value="DUF805"/>
    <property type="match status" value="1"/>
</dbReference>
<name>A0A1I0QYV9_9BACT</name>
<reference evidence="3" key="1">
    <citation type="submission" date="2016-10" db="EMBL/GenBank/DDBJ databases">
        <authorList>
            <person name="Varghese N."/>
            <person name="Submissions S."/>
        </authorList>
    </citation>
    <scope>NUCLEOTIDE SEQUENCE [LARGE SCALE GENOMIC DNA]</scope>
    <source>
        <strain evidence="3">DSM 3695</strain>
    </source>
</reference>
<keyword evidence="1" id="KW-0472">Membrane</keyword>
<keyword evidence="1" id="KW-1133">Transmembrane helix</keyword>
<accession>A0A1I0QYV9</accession>
<dbReference type="GO" id="GO:0016020">
    <property type="term" value="C:membrane"/>
    <property type="evidence" value="ECO:0007669"/>
    <property type="project" value="InterPro"/>
</dbReference>
<evidence type="ECO:0008006" key="4">
    <source>
        <dbReference type="Google" id="ProtNLM"/>
    </source>
</evidence>
<dbReference type="InterPro" id="IPR008523">
    <property type="entry name" value="DUF805"/>
</dbReference>